<dbReference type="GO" id="GO:0003676">
    <property type="term" value="F:nucleic acid binding"/>
    <property type="evidence" value="ECO:0007669"/>
    <property type="project" value="InterPro"/>
</dbReference>
<dbReference type="InterPro" id="IPR014883">
    <property type="entry name" value="VRR_NUC"/>
</dbReference>
<feature type="region of interest" description="Disordered" evidence="4">
    <location>
        <begin position="1"/>
        <end position="23"/>
    </location>
</feature>
<dbReference type="GO" id="GO:0004518">
    <property type="term" value="F:nuclease activity"/>
    <property type="evidence" value="ECO:0007669"/>
    <property type="project" value="UniProtKB-KW"/>
</dbReference>
<evidence type="ECO:0000313" key="6">
    <source>
        <dbReference type="EMBL" id="CAB4148770.1"/>
    </source>
</evidence>
<keyword evidence="3" id="KW-0378">Hydrolase</keyword>
<dbReference type="Gene3D" id="3.40.1350.10">
    <property type="match status" value="1"/>
</dbReference>
<comment type="cofactor">
    <cofactor evidence="1">
        <name>Mg(2+)</name>
        <dbReference type="ChEBI" id="CHEBI:18420"/>
    </cofactor>
</comment>
<keyword evidence="2" id="KW-0540">Nuclease</keyword>
<feature type="domain" description="VRR-NUC" evidence="5">
    <location>
        <begin position="20"/>
        <end position="122"/>
    </location>
</feature>
<proteinExistence type="predicted"/>
<sequence>MNVKTFKKTYKKSVPKPKNAPESEANQQEIVIKYLRLAYPHALYCASAGGMRTSYLQAIKMKRTGYVKGFPDLFIYEPNQDYHGLAIEMKKEKKGVASPEQKSWQEQLRNRGYASYICKGSEEAIKVIDEYFNS</sequence>
<evidence type="ECO:0000256" key="1">
    <source>
        <dbReference type="ARBA" id="ARBA00001946"/>
    </source>
</evidence>
<reference evidence="6" key="1">
    <citation type="submission" date="2020-04" db="EMBL/GenBank/DDBJ databases">
        <authorList>
            <person name="Chiriac C."/>
            <person name="Salcher M."/>
            <person name="Ghai R."/>
            <person name="Kavagutti S V."/>
        </authorList>
    </citation>
    <scope>NUCLEOTIDE SEQUENCE</scope>
</reference>
<protein>
    <submittedName>
        <fullName evidence="6">VRR-NUC domain containing protein</fullName>
    </submittedName>
</protein>
<organism evidence="6">
    <name type="scientific">uncultured Caudovirales phage</name>
    <dbReference type="NCBI Taxonomy" id="2100421"/>
    <lineage>
        <taxon>Viruses</taxon>
        <taxon>Duplodnaviria</taxon>
        <taxon>Heunggongvirae</taxon>
        <taxon>Uroviricota</taxon>
        <taxon>Caudoviricetes</taxon>
        <taxon>Peduoviridae</taxon>
        <taxon>Maltschvirus</taxon>
        <taxon>Maltschvirus maltsch</taxon>
    </lineage>
</organism>
<name>A0A6J5MV17_9CAUD</name>
<dbReference type="SMART" id="SM00990">
    <property type="entry name" value="VRR_NUC"/>
    <property type="match status" value="1"/>
</dbReference>
<accession>A0A6J5MV17</accession>
<feature type="compositionally biased region" description="Basic residues" evidence="4">
    <location>
        <begin position="1"/>
        <end position="15"/>
    </location>
</feature>
<dbReference type="GO" id="GO:0016788">
    <property type="term" value="F:hydrolase activity, acting on ester bonds"/>
    <property type="evidence" value="ECO:0007669"/>
    <property type="project" value="InterPro"/>
</dbReference>
<evidence type="ECO:0000256" key="2">
    <source>
        <dbReference type="ARBA" id="ARBA00022722"/>
    </source>
</evidence>
<evidence type="ECO:0000256" key="3">
    <source>
        <dbReference type="ARBA" id="ARBA00022801"/>
    </source>
</evidence>
<evidence type="ECO:0000259" key="5">
    <source>
        <dbReference type="SMART" id="SM00990"/>
    </source>
</evidence>
<gene>
    <name evidence="6" type="ORF">UFOVP533_23</name>
</gene>
<dbReference type="Pfam" id="PF08774">
    <property type="entry name" value="VRR_NUC"/>
    <property type="match status" value="1"/>
</dbReference>
<evidence type="ECO:0000256" key="4">
    <source>
        <dbReference type="SAM" id="MobiDB-lite"/>
    </source>
</evidence>
<dbReference type="InterPro" id="IPR011856">
    <property type="entry name" value="tRNA_endonuc-like_dom_sf"/>
</dbReference>
<dbReference type="EMBL" id="LR796501">
    <property type="protein sequence ID" value="CAB4148770.1"/>
    <property type="molecule type" value="Genomic_DNA"/>
</dbReference>